<dbReference type="PANTHER" id="PTHR22900:SF5">
    <property type="entry name" value="PROTEIN CBG14245"/>
    <property type="match status" value="1"/>
</dbReference>
<dbReference type="InterPro" id="IPR007669">
    <property type="entry name" value="Chst-1-like"/>
</dbReference>
<dbReference type="InterPro" id="IPR005331">
    <property type="entry name" value="Sulfotransferase"/>
</dbReference>
<dbReference type="Proteomes" id="UP001175271">
    <property type="component" value="Unassembled WGS sequence"/>
</dbReference>
<dbReference type="AlphaFoldDB" id="A0AA39LLW7"/>
<evidence type="ECO:0000313" key="1">
    <source>
        <dbReference type="EMBL" id="KAK0401884.1"/>
    </source>
</evidence>
<dbReference type="GO" id="GO:0016020">
    <property type="term" value="C:membrane"/>
    <property type="evidence" value="ECO:0007669"/>
    <property type="project" value="InterPro"/>
</dbReference>
<evidence type="ECO:0008006" key="3">
    <source>
        <dbReference type="Google" id="ProtNLM"/>
    </source>
</evidence>
<protein>
    <recommendedName>
        <fullName evidence="3">Sulfotransferase domain-containing protein</fullName>
    </recommendedName>
</protein>
<keyword evidence="2" id="KW-1185">Reference proteome</keyword>
<comment type="caution">
    <text evidence="1">The sequence shown here is derived from an EMBL/GenBank/DDBJ whole genome shotgun (WGS) entry which is preliminary data.</text>
</comment>
<dbReference type="PANTHER" id="PTHR22900">
    <property type="entry name" value="PROTEIN CBG14245-RELATED"/>
    <property type="match status" value="1"/>
</dbReference>
<dbReference type="GO" id="GO:0050650">
    <property type="term" value="P:chondroitin sulfate proteoglycan biosynthetic process"/>
    <property type="evidence" value="ECO:0007669"/>
    <property type="project" value="InterPro"/>
</dbReference>
<dbReference type="GO" id="GO:0047756">
    <property type="term" value="F:chondroitin 4-sulfotransferase activity"/>
    <property type="evidence" value="ECO:0007669"/>
    <property type="project" value="InterPro"/>
</dbReference>
<proteinExistence type="predicted"/>
<dbReference type="GO" id="GO:1902884">
    <property type="term" value="P:positive regulation of response to oxidative stress"/>
    <property type="evidence" value="ECO:0007669"/>
    <property type="project" value="InterPro"/>
</dbReference>
<dbReference type="EMBL" id="JAUCMV010000004">
    <property type="protein sequence ID" value="KAK0401884.1"/>
    <property type="molecule type" value="Genomic_DNA"/>
</dbReference>
<evidence type="ECO:0000313" key="2">
    <source>
        <dbReference type="Proteomes" id="UP001175271"/>
    </source>
</evidence>
<organism evidence="1 2">
    <name type="scientific">Steinernema hermaphroditum</name>
    <dbReference type="NCBI Taxonomy" id="289476"/>
    <lineage>
        <taxon>Eukaryota</taxon>
        <taxon>Metazoa</taxon>
        <taxon>Ecdysozoa</taxon>
        <taxon>Nematoda</taxon>
        <taxon>Chromadorea</taxon>
        <taxon>Rhabditida</taxon>
        <taxon>Tylenchina</taxon>
        <taxon>Panagrolaimomorpha</taxon>
        <taxon>Strongyloidoidea</taxon>
        <taxon>Steinernematidae</taxon>
        <taxon>Steinernema</taxon>
    </lineage>
</organism>
<name>A0AA39LLW7_9BILA</name>
<sequence length="268" mass="31293">MKELRKYKLTTCVIPKNMSSIMAAIFCFLWNSKEFTAANKTIITEGAHGRFCESKNEYPSMEHLINATGTTLDDWTMLLVVRDPLDRFLSGFLDKCILNTVGQNIVDYCYGCGKDVACVLEKVYEHAWSYASAPAETRNNLVNLENYHLFPQNWHCSMELFYSRYTTLKYYSDSIRKNETMREIANVLKKANVPSSEIEYVLHNTNIYNDHSTIHSSDRLFYHDIITSSSKLLDLVHKIYYYDYEIFGYDFDYKDARSKYSRTLVSNE</sequence>
<dbReference type="Pfam" id="PF03567">
    <property type="entry name" value="Sulfotransfer_2"/>
    <property type="match status" value="1"/>
</dbReference>
<accession>A0AA39LLW7</accession>
<reference evidence="1" key="1">
    <citation type="submission" date="2023-06" db="EMBL/GenBank/DDBJ databases">
        <title>Genomic analysis of the entomopathogenic nematode Steinernema hermaphroditum.</title>
        <authorList>
            <person name="Schwarz E.M."/>
            <person name="Heppert J.K."/>
            <person name="Baniya A."/>
            <person name="Schwartz H.T."/>
            <person name="Tan C.-H."/>
            <person name="Antoshechkin I."/>
            <person name="Sternberg P.W."/>
            <person name="Goodrich-Blair H."/>
            <person name="Dillman A.R."/>
        </authorList>
    </citation>
    <scope>NUCLEOTIDE SEQUENCE</scope>
    <source>
        <strain evidence="1">PS9179</strain>
        <tissue evidence="1">Whole animal</tissue>
    </source>
</reference>
<gene>
    <name evidence="1" type="ORF">QR680_016028</name>
</gene>